<dbReference type="GO" id="GO:0003690">
    <property type="term" value="F:double-stranded DNA binding"/>
    <property type="evidence" value="ECO:0007669"/>
    <property type="project" value="TreeGrafter"/>
</dbReference>
<evidence type="ECO:0000313" key="4">
    <source>
        <dbReference type="Proteomes" id="UP000053825"/>
    </source>
</evidence>
<dbReference type="GO" id="GO:0044774">
    <property type="term" value="P:mitotic DNA integrity checkpoint signaling"/>
    <property type="evidence" value="ECO:0007669"/>
    <property type="project" value="TreeGrafter"/>
</dbReference>
<dbReference type="GO" id="GO:0015074">
    <property type="term" value="P:DNA integration"/>
    <property type="evidence" value="ECO:0007669"/>
    <property type="project" value="TreeGrafter"/>
</dbReference>
<keyword evidence="3" id="KW-0808">Transferase</keyword>
<evidence type="ECO:0000313" key="3">
    <source>
        <dbReference type="EMBL" id="KOC62135.1"/>
    </source>
</evidence>
<protein>
    <submittedName>
        <fullName evidence="3">Histone-lysine N-methyltransferase SETMAR</fullName>
    </submittedName>
</protein>
<dbReference type="GO" id="GO:0032259">
    <property type="term" value="P:methylation"/>
    <property type="evidence" value="ECO:0007669"/>
    <property type="project" value="UniProtKB-KW"/>
</dbReference>
<dbReference type="GO" id="GO:0035861">
    <property type="term" value="C:site of double-strand break"/>
    <property type="evidence" value="ECO:0007669"/>
    <property type="project" value="TreeGrafter"/>
</dbReference>
<dbReference type="GO" id="GO:0000014">
    <property type="term" value="F:single-stranded DNA endodeoxyribonuclease activity"/>
    <property type="evidence" value="ECO:0007669"/>
    <property type="project" value="TreeGrafter"/>
</dbReference>
<reference evidence="3 4" key="1">
    <citation type="submission" date="2015-07" db="EMBL/GenBank/DDBJ databases">
        <title>The genome of Habropoda laboriosa.</title>
        <authorList>
            <person name="Pan H."/>
            <person name="Kapheim K."/>
        </authorList>
    </citation>
    <scope>NUCLEOTIDE SEQUENCE [LARGE SCALE GENOMIC DNA]</scope>
    <source>
        <strain evidence="3">0110345459</strain>
    </source>
</reference>
<dbReference type="GO" id="GO:0042800">
    <property type="term" value="F:histone H3K4 methyltransferase activity"/>
    <property type="evidence" value="ECO:0007669"/>
    <property type="project" value="TreeGrafter"/>
</dbReference>
<dbReference type="PANTHER" id="PTHR46060">
    <property type="entry name" value="MARINER MOS1 TRANSPOSASE-LIKE PROTEIN"/>
    <property type="match status" value="1"/>
</dbReference>
<dbReference type="Pfam" id="PF17906">
    <property type="entry name" value="HTH_48"/>
    <property type="match status" value="1"/>
</dbReference>
<dbReference type="GO" id="GO:0046975">
    <property type="term" value="F:histone H3K36 methyltransferase activity"/>
    <property type="evidence" value="ECO:0007669"/>
    <property type="project" value="TreeGrafter"/>
</dbReference>
<dbReference type="Gene3D" id="1.10.10.1450">
    <property type="match status" value="1"/>
</dbReference>
<dbReference type="GO" id="GO:0003697">
    <property type="term" value="F:single-stranded DNA binding"/>
    <property type="evidence" value="ECO:0007669"/>
    <property type="project" value="TreeGrafter"/>
</dbReference>
<feature type="domain" description="Mos1 transposase HTH" evidence="2">
    <location>
        <begin position="5"/>
        <end position="45"/>
    </location>
</feature>
<keyword evidence="3" id="KW-0489">Methyltransferase</keyword>
<sequence>MENQKEHFRHIILFYLKKGKIASEASKEISEVYGENVIEECVCQECDSPRSGQPQETDNEQIKNNPRYTTREVAQELQV</sequence>
<dbReference type="GO" id="GO:0000729">
    <property type="term" value="P:DNA double-strand break processing"/>
    <property type="evidence" value="ECO:0007669"/>
    <property type="project" value="TreeGrafter"/>
</dbReference>
<dbReference type="EMBL" id="KQ414736">
    <property type="protein sequence ID" value="KOC62135.1"/>
    <property type="molecule type" value="Genomic_DNA"/>
</dbReference>
<dbReference type="InterPro" id="IPR052709">
    <property type="entry name" value="Transposase-MT_Hybrid"/>
</dbReference>
<dbReference type="GO" id="GO:0000793">
    <property type="term" value="C:condensed chromosome"/>
    <property type="evidence" value="ECO:0007669"/>
    <property type="project" value="TreeGrafter"/>
</dbReference>
<dbReference type="GO" id="GO:0005634">
    <property type="term" value="C:nucleus"/>
    <property type="evidence" value="ECO:0007669"/>
    <property type="project" value="TreeGrafter"/>
</dbReference>
<accession>A0A0L7QU37</accession>
<keyword evidence="4" id="KW-1185">Reference proteome</keyword>
<gene>
    <name evidence="3" type="ORF">WH47_05227</name>
</gene>
<dbReference type="Proteomes" id="UP000053825">
    <property type="component" value="Unassembled WGS sequence"/>
</dbReference>
<proteinExistence type="predicted"/>
<evidence type="ECO:0000256" key="1">
    <source>
        <dbReference type="SAM" id="MobiDB-lite"/>
    </source>
</evidence>
<dbReference type="InterPro" id="IPR041426">
    <property type="entry name" value="Mos1_HTH"/>
</dbReference>
<feature type="compositionally biased region" description="Polar residues" evidence="1">
    <location>
        <begin position="50"/>
        <end position="68"/>
    </location>
</feature>
<feature type="compositionally biased region" description="Basic and acidic residues" evidence="1">
    <location>
        <begin position="69"/>
        <end position="79"/>
    </location>
</feature>
<dbReference type="GO" id="GO:0031297">
    <property type="term" value="P:replication fork processing"/>
    <property type="evidence" value="ECO:0007669"/>
    <property type="project" value="TreeGrafter"/>
</dbReference>
<dbReference type="GO" id="GO:0006303">
    <property type="term" value="P:double-strand break repair via nonhomologous end joining"/>
    <property type="evidence" value="ECO:0007669"/>
    <property type="project" value="TreeGrafter"/>
</dbReference>
<dbReference type="PANTHER" id="PTHR46060:SF2">
    <property type="entry name" value="HISTONE-LYSINE N-METHYLTRANSFERASE SETMAR"/>
    <property type="match status" value="1"/>
</dbReference>
<dbReference type="AlphaFoldDB" id="A0A0L7QU37"/>
<feature type="region of interest" description="Disordered" evidence="1">
    <location>
        <begin position="47"/>
        <end position="79"/>
    </location>
</feature>
<name>A0A0L7QU37_9HYME</name>
<organism evidence="3 4">
    <name type="scientific">Habropoda laboriosa</name>
    <dbReference type="NCBI Taxonomy" id="597456"/>
    <lineage>
        <taxon>Eukaryota</taxon>
        <taxon>Metazoa</taxon>
        <taxon>Ecdysozoa</taxon>
        <taxon>Arthropoda</taxon>
        <taxon>Hexapoda</taxon>
        <taxon>Insecta</taxon>
        <taxon>Pterygota</taxon>
        <taxon>Neoptera</taxon>
        <taxon>Endopterygota</taxon>
        <taxon>Hymenoptera</taxon>
        <taxon>Apocrita</taxon>
        <taxon>Aculeata</taxon>
        <taxon>Apoidea</taxon>
        <taxon>Anthophila</taxon>
        <taxon>Apidae</taxon>
        <taxon>Habropoda</taxon>
    </lineage>
</organism>
<dbReference type="GO" id="GO:0044547">
    <property type="term" value="F:DNA topoisomerase binding"/>
    <property type="evidence" value="ECO:0007669"/>
    <property type="project" value="TreeGrafter"/>
</dbReference>
<dbReference type="STRING" id="597456.A0A0L7QU37"/>
<evidence type="ECO:0000259" key="2">
    <source>
        <dbReference type="Pfam" id="PF17906"/>
    </source>
</evidence>